<dbReference type="CDD" id="cd00672">
    <property type="entry name" value="CysRS_core"/>
    <property type="match status" value="1"/>
</dbReference>
<dbReference type="SUPFAM" id="SSF52374">
    <property type="entry name" value="Nucleotidylyl transferase"/>
    <property type="match status" value="1"/>
</dbReference>
<dbReference type="Pfam" id="PF01406">
    <property type="entry name" value="tRNA-synt_1e"/>
    <property type="match status" value="1"/>
</dbReference>
<evidence type="ECO:0000256" key="4">
    <source>
        <dbReference type="ARBA" id="ARBA00022723"/>
    </source>
</evidence>
<evidence type="ECO:0000259" key="11">
    <source>
        <dbReference type="Pfam" id="PF01406"/>
    </source>
</evidence>
<comment type="cofactor">
    <cofactor evidence="1">
        <name>Zn(2+)</name>
        <dbReference type="ChEBI" id="CHEBI:29105"/>
    </cofactor>
</comment>
<keyword evidence="8" id="KW-0648">Protein biosynthesis</keyword>
<evidence type="ECO:0000256" key="7">
    <source>
        <dbReference type="ARBA" id="ARBA00022840"/>
    </source>
</evidence>
<evidence type="ECO:0000256" key="3">
    <source>
        <dbReference type="ARBA" id="ARBA00022598"/>
    </source>
</evidence>
<keyword evidence="7" id="KW-0067">ATP-binding</keyword>
<reference evidence="12 13" key="1">
    <citation type="submission" date="2020-04" db="EMBL/GenBank/DDBJ databases">
        <title>Advantages and limits of metagenomic assembly and binning of a giant virus.</title>
        <authorList>
            <person name="Schulz F."/>
            <person name="Andreani J."/>
            <person name="Francis R."/>
            <person name="Boudjemaa H."/>
            <person name="Bou Khalil J.Y."/>
            <person name="Lee J."/>
            <person name="La Scola B."/>
            <person name="Woyke T."/>
        </authorList>
    </citation>
    <scope>NUCLEOTIDE SEQUENCE [LARGE SCALE GENOMIC DNA]</scope>
    <source>
        <strain evidence="12 13">FV1/VV64</strain>
    </source>
</reference>
<dbReference type="InterPro" id="IPR014729">
    <property type="entry name" value="Rossmann-like_a/b/a_fold"/>
</dbReference>
<evidence type="ECO:0000256" key="10">
    <source>
        <dbReference type="ARBA" id="ARBA00031499"/>
    </source>
</evidence>
<evidence type="ECO:0000313" key="12">
    <source>
        <dbReference type="EMBL" id="QKF94144.1"/>
    </source>
</evidence>
<evidence type="ECO:0000313" key="13">
    <source>
        <dbReference type="Proteomes" id="UP001162001"/>
    </source>
</evidence>
<evidence type="ECO:0000256" key="6">
    <source>
        <dbReference type="ARBA" id="ARBA00022833"/>
    </source>
</evidence>
<dbReference type="SUPFAM" id="SSF47323">
    <property type="entry name" value="Anticodon-binding domain of a subclass of class I aminoacyl-tRNA synthetases"/>
    <property type="match status" value="1"/>
</dbReference>
<dbReference type="InterPro" id="IPR032678">
    <property type="entry name" value="tRNA-synt_1_cat_dom"/>
</dbReference>
<dbReference type="Proteomes" id="UP001162001">
    <property type="component" value="Segment"/>
</dbReference>
<dbReference type="InterPro" id="IPR024909">
    <property type="entry name" value="Cys-tRNA/MSH_ligase"/>
</dbReference>
<keyword evidence="3" id="KW-0436">Ligase</keyword>
<dbReference type="InterPro" id="IPR015803">
    <property type="entry name" value="Cys-tRNA-ligase"/>
</dbReference>
<keyword evidence="4" id="KW-0479">Metal-binding</keyword>
<protein>
    <recommendedName>
        <fullName evidence="2">cysteine--tRNA ligase</fullName>
        <ecNumber evidence="2">6.1.1.16</ecNumber>
    </recommendedName>
    <alternativeName>
        <fullName evidence="10">Cysteinyl-tRNA synthetase</fullName>
    </alternativeName>
</protein>
<evidence type="ECO:0000256" key="2">
    <source>
        <dbReference type="ARBA" id="ARBA00012832"/>
    </source>
</evidence>
<evidence type="ECO:0000256" key="5">
    <source>
        <dbReference type="ARBA" id="ARBA00022741"/>
    </source>
</evidence>
<name>A0A7D3QVC0_9VIRU</name>
<keyword evidence="9" id="KW-0030">Aminoacyl-tRNA synthetase</keyword>
<feature type="domain" description="tRNA synthetases class I catalytic" evidence="11">
    <location>
        <begin position="21"/>
        <end position="323"/>
    </location>
</feature>
<dbReference type="InterPro" id="IPR009080">
    <property type="entry name" value="tRNAsynth_Ia_anticodon-bd"/>
</dbReference>
<dbReference type="GO" id="GO:0004817">
    <property type="term" value="F:cysteine-tRNA ligase activity"/>
    <property type="evidence" value="ECO:0007669"/>
    <property type="project" value="UniProtKB-EC"/>
</dbReference>
<dbReference type="HAMAP" id="MF_00041">
    <property type="entry name" value="Cys_tRNA_synth"/>
    <property type="match status" value="1"/>
</dbReference>
<dbReference type="GO" id="GO:0046872">
    <property type="term" value="F:metal ion binding"/>
    <property type="evidence" value="ECO:0007669"/>
    <property type="project" value="UniProtKB-KW"/>
</dbReference>
<dbReference type="PRINTS" id="PR00983">
    <property type="entry name" value="TRNASYNTHCYS"/>
</dbReference>
<dbReference type="PANTHER" id="PTHR10890:SF3">
    <property type="entry name" value="CYSTEINE--TRNA LIGASE, CYTOPLASMIC"/>
    <property type="match status" value="1"/>
</dbReference>
<evidence type="ECO:0000256" key="8">
    <source>
        <dbReference type="ARBA" id="ARBA00022917"/>
    </source>
</evidence>
<evidence type="ECO:0000256" key="9">
    <source>
        <dbReference type="ARBA" id="ARBA00023146"/>
    </source>
</evidence>
<dbReference type="EC" id="6.1.1.16" evidence="2"/>
<organism evidence="12 13">
    <name type="scientific">Fadolivirus FV1/VV64</name>
    <dbReference type="NCBI Taxonomy" id="3070911"/>
    <lineage>
        <taxon>Viruses</taxon>
        <taxon>Varidnaviria</taxon>
        <taxon>Bamfordvirae</taxon>
        <taxon>Nucleocytoviricota</taxon>
        <taxon>Megaviricetes</taxon>
        <taxon>Imitervirales</taxon>
        <taxon>Mimiviridae</taxon>
        <taxon>Klosneuvirinae</taxon>
        <taxon>Fadolivirus</taxon>
        <taxon>Fadolivirus algeromassiliense</taxon>
    </lineage>
</organism>
<dbReference type="EMBL" id="MT418680">
    <property type="protein sequence ID" value="QKF94144.1"/>
    <property type="molecule type" value="Genomic_DNA"/>
</dbReference>
<keyword evidence="5" id="KW-0547">Nucleotide-binding</keyword>
<dbReference type="PANTHER" id="PTHR10890">
    <property type="entry name" value="CYSTEINYL-TRNA SYNTHETASE"/>
    <property type="match status" value="1"/>
</dbReference>
<dbReference type="GO" id="GO:0005524">
    <property type="term" value="F:ATP binding"/>
    <property type="evidence" value="ECO:0007669"/>
    <property type="project" value="UniProtKB-KW"/>
</dbReference>
<proteinExistence type="inferred from homology"/>
<dbReference type="NCBIfam" id="TIGR00435">
    <property type="entry name" value="cysS"/>
    <property type="match status" value="1"/>
</dbReference>
<evidence type="ECO:0000256" key="1">
    <source>
        <dbReference type="ARBA" id="ARBA00001947"/>
    </source>
</evidence>
<dbReference type="Gene3D" id="3.40.50.620">
    <property type="entry name" value="HUPs"/>
    <property type="match status" value="1"/>
</dbReference>
<accession>A0A7D3QVC0</accession>
<keyword evidence="13" id="KW-1185">Reference proteome</keyword>
<gene>
    <name evidence="12" type="ORF">Fadolivirus_1_686</name>
</gene>
<keyword evidence="6" id="KW-0862">Zinc</keyword>
<sequence>MTELFLANSLTGKLEKFEHDKNIPIKWYTCGPTIYDSAHLGHARTFISFDVIRRVMMYLGYNIIYAMNITDIDDKIINKVKQLSPNNEVNDEIYYKFIKEMESDFWADMDSINVLRPTIVTRVTEYIDKIKEYTEKIENNNLAYVSNGTVYVDSQKYIEKGFNWDVFGRATTTEYTECDFSGEKKNNNDFALWKAAKPGELKFDSKWGQGRPGWHLECSVMSRDILGDTFDIHSGGIDLIYPHHNNEIVQSIAYNDLNKIPIKLFLHSGHLNINGEKMAKSLGNFITIKKYLQTYSPRQLRLLFLLHSWNKPMDFTQNVIDEVNITEKRLIEFYANMEHLRRSNDKNSYTLTQSDMEYLNGFIELKNNIQKLLLQNIDTRNVIKLILDYIQTSYKYTSVKFNINLVNNFVDYMNEIFNVFGLEFNKTFRIDKSDIYIDMIVEFRKNIRDIIKPNIKDIPKDISKKIFNELDQIRDSKLKSHNIIIEDIGNDIKWKRINL</sequence>